<evidence type="ECO:0000313" key="3">
    <source>
        <dbReference type="EMBL" id="CDJ58688.1"/>
    </source>
</evidence>
<feature type="region of interest" description="Disordered" evidence="1">
    <location>
        <begin position="91"/>
        <end position="111"/>
    </location>
</feature>
<evidence type="ECO:0000256" key="2">
    <source>
        <dbReference type="SAM" id="SignalP"/>
    </source>
</evidence>
<feature type="region of interest" description="Disordered" evidence="1">
    <location>
        <begin position="147"/>
        <end position="278"/>
    </location>
</feature>
<dbReference type="OrthoDB" id="348296at2759"/>
<dbReference type="GO" id="GO:0016301">
    <property type="term" value="F:kinase activity"/>
    <property type="evidence" value="ECO:0007669"/>
    <property type="project" value="UniProtKB-KW"/>
</dbReference>
<feature type="signal peptide" evidence="2">
    <location>
        <begin position="1"/>
        <end position="16"/>
    </location>
</feature>
<reference evidence="3" key="1">
    <citation type="submission" date="2013-10" db="EMBL/GenBank/DDBJ databases">
        <title>Genomic analysis of the causative agents of coccidiosis in chickens.</title>
        <authorList>
            <person name="Reid A.J."/>
            <person name="Blake D."/>
            <person name="Billington K."/>
            <person name="Browne H."/>
            <person name="Dunn M."/>
            <person name="Hung S."/>
            <person name="Kawahara F."/>
            <person name="Miranda-Saavedra D."/>
            <person name="Mourier T."/>
            <person name="Nagra H."/>
            <person name="Otto T.D."/>
            <person name="Rawlings N."/>
            <person name="Sanchez A."/>
            <person name="Sanders M."/>
            <person name="Subramaniam C."/>
            <person name="Tay Y."/>
            <person name="Dear P."/>
            <person name="Doerig C."/>
            <person name="Gruber A."/>
            <person name="Parkinson J."/>
            <person name="Shirley M."/>
            <person name="Wan K.L."/>
            <person name="Berriman M."/>
            <person name="Tomley F."/>
            <person name="Pain A."/>
        </authorList>
    </citation>
    <scope>NUCLEOTIDE SEQUENCE [LARGE SCALE GENOMIC DNA]</scope>
    <source>
        <strain evidence="3">Weybridge</strain>
    </source>
</reference>
<feature type="compositionally biased region" description="Polar residues" evidence="1">
    <location>
        <begin position="250"/>
        <end position="260"/>
    </location>
</feature>
<name>U6M6J5_EIMMA</name>
<dbReference type="EMBL" id="HG719782">
    <property type="protein sequence ID" value="CDJ58688.1"/>
    <property type="molecule type" value="Genomic_DNA"/>
</dbReference>
<protein>
    <submittedName>
        <fullName evidence="3">Rhoptry kinase family protein ROP21, putative</fullName>
    </submittedName>
</protein>
<dbReference type="RefSeq" id="XP_013335336.1">
    <property type="nucleotide sequence ID" value="XM_013479882.1"/>
</dbReference>
<evidence type="ECO:0000313" key="4">
    <source>
        <dbReference type="Proteomes" id="UP000030763"/>
    </source>
</evidence>
<dbReference type="VEuPathDB" id="ToxoDB:EMWEY_00052550"/>
<proteinExistence type="predicted"/>
<dbReference type="Gene3D" id="3.30.200.20">
    <property type="entry name" value="Phosphorylase Kinase, domain 1"/>
    <property type="match status" value="1"/>
</dbReference>
<feature type="compositionally biased region" description="Pro residues" evidence="1">
    <location>
        <begin position="196"/>
        <end position="212"/>
    </location>
</feature>
<reference evidence="3" key="2">
    <citation type="submission" date="2013-10" db="EMBL/GenBank/DDBJ databases">
        <authorList>
            <person name="Aslett M."/>
        </authorList>
    </citation>
    <scope>NUCLEOTIDE SEQUENCE [LARGE SCALE GENOMIC DNA]</scope>
    <source>
        <strain evidence="3">Weybridge</strain>
    </source>
</reference>
<keyword evidence="4" id="KW-1185">Reference proteome</keyword>
<dbReference type="SUPFAM" id="SSF56112">
    <property type="entry name" value="Protein kinase-like (PK-like)"/>
    <property type="match status" value="1"/>
</dbReference>
<dbReference type="GeneID" id="25339241"/>
<dbReference type="AlphaFoldDB" id="U6M6J5"/>
<dbReference type="Proteomes" id="UP000030763">
    <property type="component" value="Unassembled WGS sequence"/>
</dbReference>
<feature type="chain" id="PRO_5004675163" evidence="2">
    <location>
        <begin position="17"/>
        <end position="566"/>
    </location>
</feature>
<keyword evidence="2" id="KW-0732">Signal</keyword>
<gene>
    <name evidence="3" type="ORF">EMWEY_00052550</name>
</gene>
<dbReference type="InterPro" id="IPR011009">
    <property type="entry name" value="Kinase-like_dom_sf"/>
</dbReference>
<sequence length="566" mass="59118">MGVSFWGLASLKEGFAAAAAAAAAAATKSFGYDLVTVPSSGAPQEETAAAAATPEQQQLQQEQQQQQEELVSRIIALLDLSLPERIKAAEAAAEGQDELGAPGGPFALLPPSTSVPEEALHARLHALHGLGLYEDFPIMEGGPPYPDSLLHQGVSPAMEGAPEDSLEGAPDDSLGGPSLDSIDLPPLDPLEGPIQYPFPDPSQYPFEGPPVDPSEETNPDEGPPPLSLGLSTRRLGTDVPPRGPPGRGPSTTKRGQQQLPTGAPNMDAAGGPQGQQPYNGEMWGGAAGMDGAAAAAIAGGSAPAGGGGVGLAAGAPLSSRVFPYTTAAAAAAGGAAGGAAGAAGGAAGGGEGDKKAPHEYYAESKKCLQIKGLRWSPDPRVLHPHLLQDLIGDTVTPELSKERALWQEAYGFNKEITVTSAARRGGRFKLVFTDVLGAGGIGVVLSAIDITNNRRLAVKVCRLRNRSRRGPQYDQDVLKRRVQQEISLWRHVPPGLDVQQWAEISQVVIPLDLIEPIDKIVASHGDTIVYSQEWVIFDVFAGDLLSISEIWKGRMPVRIEVTKQVM</sequence>
<evidence type="ECO:0000256" key="1">
    <source>
        <dbReference type="SAM" id="MobiDB-lite"/>
    </source>
</evidence>
<keyword evidence="3" id="KW-0418">Kinase</keyword>
<keyword evidence="3" id="KW-0808">Transferase</keyword>
<feature type="compositionally biased region" description="Acidic residues" evidence="1">
    <location>
        <begin position="161"/>
        <end position="170"/>
    </location>
</feature>
<organism evidence="3 4">
    <name type="scientific">Eimeria maxima</name>
    <name type="common">Coccidian parasite</name>
    <dbReference type="NCBI Taxonomy" id="5804"/>
    <lineage>
        <taxon>Eukaryota</taxon>
        <taxon>Sar</taxon>
        <taxon>Alveolata</taxon>
        <taxon>Apicomplexa</taxon>
        <taxon>Conoidasida</taxon>
        <taxon>Coccidia</taxon>
        <taxon>Eucoccidiorida</taxon>
        <taxon>Eimeriorina</taxon>
        <taxon>Eimeriidae</taxon>
        <taxon>Eimeria</taxon>
    </lineage>
</organism>
<accession>U6M6J5</accession>